<comment type="caution">
    <text evidence="1">The sequence shown here is derived from an EMBL/GenBank/DDBJ whole genome shotgun (WGS) entry which is preliminary data.</text>
</comment>
<evidence type="ECO:0000313" key="2">
    <source>
        <dbReference type="Proteomes" id="UP001628091"/>
    </source>
</evidence>
<reference evidence="1 2" key="1">
    <citation type="submission" date="2024-10" db="EMBL/GenBank/DDBJ databases">
        <title>Isolation, draft genome sequencing and identification of Phyllobacterium sp. NSA23, isolated from leaf soil.</title>
        <authorList>
            <person name="Akita H."/>
        </authorList>
    </citation>
    <scope>NUCLEOTIDE SEQUENCE [LARGE SCALE GENOMIC DNA]</scope>
    <source>
        <strain evidence="1 2">NSA23</strain>
    </source>
</reference>
<dbReference type="RefSeq" id="WP_183431259.1">
    <property type="nucleotide sequence ID" value="NZ_BAAFZP010000002.1"/>
</dbReference>
<keyword evidence="2" id="KW-1185">Reference proteome</keyword>
<protein>
    <submittedName>
        <fullName evidence="1">Uncharacterized protein</fullName>
    </submittedName>
</protein>
<accession>A0ABQ0H4H6</accession>
<organism evidence="1 2">
    <name type="scientific">Phyllobacterium phragmitis</name>
    <dbReference type="NCBI Taxonomy" id="2670329"/>
    <lineage>
        <taxon>Bacteria</taxon>
        <taxon>Pseudomonadati</taxon>
        <taxon>Pseudomonadota</taxon>
        <taxon>Alphaproteobacteria</taxon>
        <taxon>Hyphomicrobiales</taxon>
        <taxon>Phyllobacteriaceae</taxon>
        <taxon>Phyllobacterium</taxon>
    </lineage>
</organism>
<gene>
    <name evidence="1" type="ORF">PPNSA23_37700</name>
</gene>
<dbReference type="EMBL" id="BAAFZP010000002">
    <property type="protein sequence ID" value="GAB1583827.1"/>
    <property type="molecule type" value="Genomic_DNA"/>
</dbReference>
<dbReference type="Proteomes" id="UP001628091">
    <property type="component" value="Unassembled WGS sequence"/>
</dbReference>
<name>A0ABQ0H4H6_9HYPH</name>
<sequence>MNYKNRSVTDVQVSGLQRHESFDGATVSGLVRLQLSAQDGNEFGPRATIELAADLTEHSTLPEIERQFLTAALGVLARLASLSPEEAYDALRKSQRREYLPSVP</sequence>
<proteinExistence type="predicted"/>
<evidence type="ECO:0000313" key="1">
    <source>
        <dbReference type="EMBL" id="GAB1583827.1"/>
    </source>
</evidence>